<dbReference type="InterPro" id="IPR041581">
    <property type="entry name" value="Glyoxalase_6"/>
</dbReference>
<protein>
    <submittedName>
        <fullName evidence="2">VOC family protein</fullName>
    </submittedName>
</protein>
<gene>
    <name evidence="2" type="ORF">JK358_34950</name>
</gene>
<evidence type="ECO:0000313" key="2">
    <source>
        <dbReference type="EMBL" id="MBL1079616.1"/>
    </source>
</evidence>
<comment type="caution">
    <text evidence="2">The sequence shown here is derived from an EMBL/GenBank/DDBJ whole genome shotgun (WGS) entry which is preliminary data.</text>
</comment>
<dbReference type="PANTHER" id="PTHR35908:SF1">
    <property type="entry name" value="CONSERVED PROTEIN"/>
    <property type="match status" value="1"/>
</dbReference>
<dbReference type="Gene3D" id="3.10.180.10">
    <property type="entry name" value="2,3-Dihydroxybiphenyl 1,2-Dioxygenase, domain 1"/>
    <property type="match status" value="1"/>
</dbReference>
<dbReference type="CDD" id="cd06587">
    <property type="entry name" value="VOC"/>
    <property type="match status" value="1"/>
</dbReference>
<dbReference type="PROSITE" id="PS51819">
    <property type="entry name" value="VOC"/>
    <property type="match status" value="1"/>
</dbReference>
<dbReference type="SUPFAM" id="SSF54593">
    <property type="entry name" value="Glyoxalase/Bleomycin resistance protein/Dihydroxybiphenyl dioxygenase"/>
    <property type="match status" value="1"/>
</dbReference>
<reference evidence="2 3" key="1">
    <citation type="submission" date="2021-01" db="EMBL/GenBank/DDBJ databases">
        <title>WGS of actinomycetes isolated from Thailand.</title>
        <authorList>
            <person name="Thawai C."/>
        </authorList>
    </citation>
    <scope>NUCLEOTIDE SEQUENCE [LARGE SCALE GENOMIC DNA]</scope>
    <source>
        <strain evidence="2 3">LPG 2</strain>
    </source>
</reference>
<dbReference type="Proteomes" id="UP000602198">
    <property type="component" value="Unassembled WGS sequence"/>
</dbReference>
<dbReference type="PANTHER" id="PTHR35908">
    <property type="entry name" value="HYPOTHETICAL FUSION PROTEIN"/>
    <property type="match status" value="1"/>
</dbReference>
<name>A0ABS1MGE4_9NOCA</name>
<evidence type="ECO:0000259" key="1">
    <source>
        <dbReference type="PROSITE" id="PS51819"/>
    </source>
</evidence>
<keyword evidence="3" id="KW-1185">Reference proteome</keyword>
<dbReference type="Pfam" id="PF18029">
    <property type="entry name" value="Glyoxalase_6"/>
    <property type="match status" value="1"/>
</dbReference>
<accession>A0ABS1MGE4</accession>
<sequence length="150" mass="16540">MREEFLTNTSVGIARRPEREPFMAIEFTCATIDSAHPPTLAAFYSNLLGWQIYESSADYALVGDGHTTLCFGAVTAHTPPRWPDDPDHPKRVHFDLSVDDVAAATARAVELGATVPEYQPGANPDWQGHQPWTIVLDPEGTPICLNPRTR</sequence>
<dbReference type="RefSeq" id="WP_201956678.1">
    <property type="nucleotide sequence ID" value="NZ_JAERRJ010000018.1"/>
</dbReference>
<feature type="domain" description="VOC" evidence="1">
    <location>
        <begin position="26"/>
        <end position="148"/>
    </location>
</feature>
<proteinExistence type="predicted"/>
<dbReference type="InterPro" id="IPR037523">
    <property type="entry name" value="VOC_core"/>
</dbReference>
<evidence type="ECO:0000313" key="3">
    <source>
        <dbReference type="Proteomes" id="UP000602198"/>
    </source>
</evidence>
<dbReference type="InterPro" id="IPR029068">
    <property type="entry name" value="Glyas_Bleomycin-R_OHBP_Dase"/>
</dbReference>
<dbReference type="EMBL" id="JAERRJ010000018">
    <property type="protein sequence ID" value="MBL1079616.1"/>
    <property type="molecule type" value="Genomic_DNA"/>
</dbReference>
<organism evidence="2 3">
    <name type="scientific">Nocardia acididurans</name>
    <dbReference type="NCBI Taxonomy" id="2802282"/>
    <lineage>
        <taxon>Bacteria</taxon>
        <taxon>Bacillati</taxon>
        <taxon>Actinomycetota</taxon>
        <taxon>Actinomycetes</taxon>
        <taxon>Mycobacteriales</taxon>
        <taxon>Nocardiaceae</taxon>
        <taxon>Nocardia</taxon>
    </lineage>
</organism>